<proteinExistence type="inferred from homology"/>
<dbReference type="RefSeq" id="WP_085227874.1">
    <property type="nucleotide sequence ID" value="NZ_BSQD01000006.1"/>
</dbReference>
<comment type="subcellular location">
    <subcellularLocation>
        <location evidence="1">Cell membrane</location>
        <topology evidence="1">Multi-pass membrane protein</topology>
    </subcellularLocation>
</comment>
<dbReference type="PANTHER" id="PTHR32063:SF19">
    <property type="entry name" value="CATION EFFLUX SYSTEM PROTEIN CUSA"/>
    <property type="match status" value="1"/>
</dbReference>
<keyword evidence="6 9" id="KW-1133">Transmembrane helix</keyword>
<dbReference type="Gene3D" id="1.20.1640.10">
    <property type="entry name" value="Multidrug efflux transporter AcrB transmembrane domain"/>
    <property type="match status" value="2"/>
</dbReference>
<keyword evidence="5 9" id="KW-0812">Transmembrane</keyword>
<evidence type="ECO:0000256" key="9">
    <source>
        <dbReference type="SAM" id="Phobius"/>
    </source>
</evidence>
<comment type="similarity">
    <text evidence="2">Belongs to the resistance-nodulation-cell division (RND) (TC 2.A.6) family.</text>
</comment>
<feature type="transmembrane region" description="Helical" evidence="9">
    <location>
        <begin position="983"/>
        <end position="1002"/>
    </location>
</feature>
<evidence type="ECO:0000256" key="6">
    <source>
        <dbReference type="ARBA" id="ARBA00022989"/>
    </source>
</evidence>
<feature type="transmembrane region" description="Helical" evidence="9">
    <location>
        <begin position="484"/>
        <end position="505"/>
    </location>
</feature>
<evidence type="ECO:0000256" key="4">
    <source>
        <dbReference type="ARBA" id="ARBA00022475"/>
    </source>
</evidence>
<feature type="transmembrane region" description="Helical" evidence="9">
    <location>
        <begin position="438"/>
        <end position="464"/>
    </location>
</feature>
<dbReference type="InterPro" id="IPR004763">
    <property type="entry name" value="CusA-like"/>
</dbReference>
<keyword evidence="7 9" id="KW-0472">Membrane</keyword>
<feature type="transmembrane region" description="Helical" evidence="9">
    <location>
        <begin position="390"/>
        <end position="411"/>
    </location>
</feature>
<dbReference type="GO" id="GO:0042910">
    <property type="term" value="F:xenobiotic transmembrane transporter activity"/>
    <property type="evidence" value="ECO:0007669"/>
    <property type="project" value="TreeGrafter"/>
</dbReference>
<dbReference type="GO" id="GO:0008324">
    <property type="term" value="F:monoatomic cation transmembrane transporter activity"/>
    <property type="evidence" value="ECO:0007669"/>
    <property type="project" value="InterPro"/>
</dbReference>
<feature type="transmembrane region" description="Helical" evidence="9">
    <location>
        <begin position="924"/>
        <end position="948"/>
    </location>
</feature>
<dbReference type="NCBIfam" id="TIGR00914">
    <property type="entry name" value="2A0601"/>
    <property type="match status" value="1"/>
</dbReference>
<dbReference type="InterPro" id="IPR027463">
    <property type="entry name" value="AcrB_DN_DC_subdom"/>
</dbReference>
<dbReference type="InterPro" id="IPR001036">
    <property type="entry name" value="Acrflvin-R"/>
</dbReference>
<keyword evidence="4" id="KW-1003">Cell membrane</keyword>
<dbReference type="Gene3D" id="3.30.2090.10">
    <property type="entry name" value="Multidrug efflux transporter AcrB TolC docking domain, DN and DC subdomains"/>
    <property type="match status" value="2"/>
</dbReference>
<organism evidence="10 11">
    <name type="scientific">Trinickia caryophylli</name>
    <name type="common">Paraburkholderia caryophylli</name>
    <dbReference type="NCBI Taxonomy" id="28094"/>
    <lineage>
        <taxon>Bacteria</taxon>
        <taxon>Pseudomonadati</taxon>
        <taxon>Pseudomonadota</taxon>
        <taxon>Betaproteobacteria</taxon>
        <taxon>Burkholderiales</taxon>
        <taxon>Burkholderiaceae</taxon>
        <taxon>Trinickia</taxon>
    </lineage>
</organism>
<dbReference type="GO" id="GO:0005886">
    <property type="term" value="C:plasma membrane"/>
    <property type="evidence" value="ECO:0007669"/>
    <property type="project" value="UniProtKB-SubCell"/>
</dbReference>
<name>A0A1X7ERK0_TRICW</name>
<evidence type="ECO:0000313" key="10">
    <source>
        <dbReference type="EMBL" id="SMF38679.1"/>
    </source>
</evidence>
<dbReference type="SUPFAM" id="SSF82866">
    <property type="entry name" value="Multidrug efflux transporter AcrB transmembrane domain"/>
    <property type="match status" value="2"/>
</dbReference>
<dbReference type="Pfam" id="PF00873">
    <property type="entry name" value="ACR_tran"/>
    <property type="match status" value="1"/>
</dbReference>
<feature type="transmembrane region" description="Helical" evidence="9">
    <location>
        <begin position="1014"/>
        <end position="1036"/>
    </location>
</feature>
<evidence type="ECO:0000256" key="5">
    <source>
        <dbReference type="ARBA" id="ARBA00022692"/>
    </source>
</evidence>
<dbReference type="SUPFAM" id="SSF82714">
    <property type="entry name" value="Multidrug efflux transporter AcrB TolC docking domain, DN and DC subdomains"/>
    <property type="match status" value="2"/>
</dbReference>
<dbReference type="AlphaFoldDB" id="A0A1X7ERK0"/>
<feature type="region of interest" description="Disordered" evidence="8">
    <location>
        <begin position="1056"/>
        <end position="1088"/>
    </location>
</feature>
<dbReference type="PANTHER" id="PTHR32063">
    <property type="match status" value="1"/>
</dbReference>
<evidence type="ECO:0000313" key="11">
    <source>
        <dbReference type="Proteomes" id="UP000192911"/>
    </source>
</evidence>
<dbReference type="Gene3D" id="3.30.70.1440">
    <property type="entry name" value="Multidrug efflux transporter AcrB pore domain"/>
    <property type="match status" value="1"/>
</dbReference>
<dbReference type="Gene3D" id="3.30.70.1430">
    <property type="entry name" value="Multidrug efflux transporter AcrB pore domain"/>
    <property type="match status" value="2"/>
</dbReference>
<reference evidence="11" key="1">
    <citation type="submission" date="2017-04" db="EMBL/GenBank/DDBJ databases">
        <authorList>
            <person name="Varghese N."/>
            <person name="Submissions S."/>
        </authorList>
    </citation>
    <scope>NUCLEOTIDE SEQUENCE [LARGE SCALE GENOMIC DNA]</scope>
    <source>
        <strain evidence="11">Ballard 720</strain>
    </source>
</reference>
<keyword evidence="11" id="KW-1185">Reference proteome</keyword>
<sequence>MIARLIRWSIHNRLLVLLATVLVTAWGAYSLEQTPLDALPDLSDTQVIIKASYPGKAPQVIEDQVTYPLTTTLLGVPGAKTIRAYSSFGDAFVYVLFDDKTDQYWARSRVLEYLNQVQSRLPQGATVSLGPDATGVGWVYEYALVDRSGKHDLGQLRALNDWFLKFELKSVPDVAEVASIGGMVRQYQVVLDPDRLRAYGITRSMVADALGKANQESGGSVVELAESEYMVRSSGYLRSLDDFRHVVIRTNDAGTPVLLGDLARIQIGPDMRRGIAELNGEGEVAGGVIVMRSGKNALTTIGAVKAKLAELKRSLPAGVEIVTTYDRSQLIERAVDNLKDKLIEEFIIVGLVCAVFLFHLRSAFVAILSLPIGVLAAFIVMRYQGVNANLMSLGGIAIAIGAMVDAAIVMIENTHKHLEAYEHEHPDTPMSTARRWTLVATSAAEVGPALFFSLLIITLSFIPVFSLEGQEGKLFSPLAFTKTYTIAAAAGLSVTLVPVLMGYLIRGRIPPENANPINRVLIRLYKPLLELTLRRPWLAIALAGVVLVVTALPISRLGGEFLPPLDEGDLLYMPTALPGISAEKASELLQQTDRLIKTVPEVATVFGKSGRADTATDPAPLEMFETTIQFKPRSQWRPGMTPEKLVDELDRTVKVPGLSNVWVPPIRNRLDMLSTGIKTPVGVKISGPDIKQIDGIATQVEAVVKGVPGVTSALAERLNGGRYIDVDIDRLAAARYGLSVADVQSVVSSAIGGENVGEVIAGRERFPISIRYPRETRDSLERLRQLPVVTDRGAQILLGDVARIAIADGPPMIRSESARLSGYVYVDIRNTDLSSAVQAMQKAVAQQVKLPPGYSIAWSGQFEYLERAAAKLRTVIPVTLAVIFVLLFLTFNSAADALLLMSTVPFALVGGFWLIWALGHAVSVATSVGFIALAGVAAEFGVVMLLYLKGALNKRLEAGEPFTEALLLDAIREGAVQRVRPKAMTVAVVLAGLIPIMIGHGAGSEVMQRIAAPMVGGMVTAPLLSMFVIPAAWFVLQRRRAKQACDAVMSNAVRSGTKVPLRNQPSSDEPCDTRNGPAVIAKERQNER</sequence>
<feature type="transmembrane region" description="Helical" evidence="9">
    <location>
        <begin position="536"/>
        <end position="554"/>
    </location>
</feature>
<feature type="transmembrane region" description="Helical" evidence="9">
    <location>
        <begin position="898"/>
        <end position="918"/>
    </location>
</feature>
<dbReference type="EMBL" id="FXAH01000006">
    <property type="protein sequence ID" value="SMF38679.1"/>
    <property type="molecule type" value="Genomic_DNA"/>
</dbReference>
<protein>
    <submittedName>
        <fullName evidence="10">Cu(I)/Ag(I) efflux system membrane protein CusA/SilA</fullName>
    </submittedName>
</protein>
<gene>
    <name evidence="10" type="ORF">SAMN06295900_106184</name>
</gene>
<dbReference type="Gene3D" id="3.30.70.1320">
    <property type="entry name" value="Multidrug efflux transporter AcrB pore domain like"/>
    <property type="match status" value="1"/>
</dbReference>
<accession>A0A1X7ERK0</accession>
<feature type="transmembrane region" description="Helical" evidence="9">
    <location>
        <begin position="874"/>
        <end position="891"/>
    </location>
</feature>
<feature type="transmembrane region" description="Helical" evidence="9">
    <location>
        <begin position="365"/>
        <end position="384"/>
    </location>
</feature>
<evidence type="ECO:0000256" key="8">
    <source>
        <dbReference type="SAM" id="MobiDB-lite"/>
    </source>
</evidence>
<dbReference type="Proteomes" id="UP000192911">
    <property type="component" value="Unassembled WGS sequence"/>
</dbReference>
<dbReference type="SUPFAM" id="SSF82693">
    <property type="entry name" value="Multidrug efflux transporter AcrB pore domain, PN1, PN2, PC1 and PC2 subdomains"/>
    <property type="match status" value="2"/>
</dbReference>
<keyword evidence="3" id="KW-0813">Transport</keyword>
<dbReference type="GeneID" id="95550566"/>
<dbReference type="STRING" id="28094.SAMN06295900_106184"/>
<evidence type="ECO:0000256" key="1">
    <source>
        <dbReference type="ARBA" id="ARBA00004651"/>
    </source>
</evidence>
<dbReference type="PRINTS" id="PR00702">
    <property type="entry name" value="ACRIFLAVINRP"/>
</dbReference>
<evidence type="ECO:0000256" key="2">
    <source>
        <dbReference type="ARBA" id="ARBA00010942"/>
    </source>
</evidence>
<evidence type="ECO:0000256" key="3">
    <source>
        <dbReference type="ARBA" id="ARBA00022448"/>
    </source>
</evidence>
<evidence type="ECO:0000256" key="7">
    <source>
        <dbReference type="ARBA" id="ARBA00023136"/>
    </source>
</evidence>
<feature type="transmembrane region" description="Helical" evidence="9">
    <location>
        <begin position="342"/>
        <end position="358"/>
    </location>
</feature>